<accession>A0AAN8X580</accession>
<keyword evidence="2" id="KW-1185">Reference proteome</keyword>
<dbReference type="Proteomes" id="UP001381693">
    <property type="component" value="Unassembled WGS sequence"/>
</dbReference>
<gene>
    <name evidence="1" type="ORF">SK128_028133</name>
</gene>
<organism evidence="1 2">
    <name type="scientific">Halocaridina rubra</name>
    <name type="common">Hawaiian red shrimp</name>
    <dbReference type="NCBI Taxonomy" id="373956"/>
    <lineage>
        <taxon>Eukaryota</taxon>
        <taxon>Metazoa</taxon>
        <taxon>Ecdysozoa</taxon>
        <taxon>Arthropoda</taxon>
        <taxon>Crustacea</taxon>
        <taxon>Multicrustacea</taxon>
        <taxon>Malacostraca</taxon>
        <taxon>Eumalacostraca</taxon>
        <taxon>Eucarida</taxon>
        <taxon>Decapoda</taxon>
        <taxon>Pleocyemata</taxon>
        <taxon>Caridea</taxon>
        <taxon>Atyoidea</taxon>
        <taxon>Atyidae</taxon>
        <taxon>Halocaridina</taxon>
    </lineage>
</organism>
<evidence type="ECO:0000313" key="1">
    <source>
        <dbReference type="EMBL" id="KAK7072274.1"/>
    </source>
</evidence>
<dbReference type="EMBL" id="JAXCGZ010013573">
    <property type="protein sequence ID" value="KAK7072274.1"/>
    <property type="molecule type" value="Genomic_DNA"/>
</dbReference>
<reference evidence="1 2" key="1">
    <citation type="submission" date="2023-11" db="EMBL/GenBank/DDBJ databases">
        <title>Halocaridina rubra genome assembly.</title>
        <authorList>
            <person name="Smith C."/>
        </authorList>
    </citation>
    <scope>NUCLEOTIDE SEQUENCE [LARGE SCALE GENOMIC DNA]</scope>
    <source>
        <strain evidence="1">EP-1</strain>
        <tissue evidence="1">Whole</tissue>
    </source>
</reference>
<evidence type="ECO:0000313" key="2">
    <source>
        <dbReference type="Proteomes" id="UP001381693"/>
    </source>
</evidence>
<name>A0AAN8X580_HALRR</name>
<feature type="non-terminal residue" evidence="1">
    <location>
        <position position="1"/>
    </location>
</feature>
<dbReference type="AlphaFoldDB" id="A0AAN8X580"/>
<feature type="non-terminal residue" evidence="1">
    <location>
        <position position="99"/>
    </location>
</feature>
<sequence length="99" mass="10492">RASQECLALVKRARRGVGRTIYSPPRATRGSVVPRTIGWNVGLSTIACCLCRCGLWRRCRRSAACGSASVELASPRPGGSPWGRSPTATSALHCALTPL</sequence>
<comment type="caution">
    <text evidence="1">The sequence shown here is derived from an EMBL/GenBank/DDBJ whole genome shotgun (WGS) entry which is preliminary data.</text>
</comment>
<protein>
    <submittedName>
        <fullName evidence="1">Uncharacterized protein</fullName>
    </submittedName>
</protein>
<proteinExistence type="predicted"/>